<dbReference type="AlphaFoldDB" id="A0A3E1NHP6"/>
<name>A0A3E1NHP6_9BACT</name>
<dbReference type="EMBL" id="QTJU01000005">
    <property type="protein sequence ID" value="RFM27308.1"/>
    <property type="molecule type" value="Genomic_DNA"/>
</dbReference>
<dbReference type="RefSeq" id="WP_116848065.1">
    <property type="nucleotide sequence ID" value="NZ_QTJU01000005.1"/>
</dbReference>
<organism evidence="2 3">
    <name type="scientific">Deminuibacter soli</name>
    <dbReference type="NCBI Taxonomy" id="2291815"/>
    <lineage>
        <taxon>Bacteria</taxon>
        <taxon>Pseudomonadati</taxon>
        <taxon>Bacteroidota</taxon>
        <taxon>Chitinophagia</taxon>
        <taxon>Chitinophagales</taxon>
        <taxon>Chitinophagaceae</taxon>
        <taxon>Deminuibacter</taxon>
    </lineage>
</organism>
<proteinExistence type="predicted"/>
<comment type="caution">
    <text evidence="2">The sequence shown here is derived from an EMBL/GenBank/DDBJ whole genome shotgun (WGS) entry which is preliminary data.</text>
</comment>
<sequence>MRTTRLIITLLLNIATVSLFAQAGAGMKYGNNRKAYTDSIKNSNYKWIFPAWGKKLTKKGFDVPYPIGIMINPFIASQKVNISDLQVGFNGNEPVALDFIKFSEVKANLQSVTVRPDLWVLPFLDVYGIAGASYAQTNVSISDPVAFSTKANFHGSTFGIGTTLAGGYHGIITIIDINHTWSFMNNIDGSAQATMFTPRIGYNFLFKQKPYRNVAVWAGVPGFFINTTTQGTFSLSGKININKDALEEIVQETAAWYQDLKPAQQKVVKEIAQKLLDKISGIDIKDAYVNYSLKKRPASNWSMCVGAQYQFNHSWQVRTEIGFLGGRKSLLLSANYRFRR</sequence>
<dbReference type="Proteomes" id="UP000261284">
    <property type="component" value="Unassembled WGS sequence"/>
</dbReference>
<gene>
    <name evidence="2" type="ORF">DXN05_14870</name>
</gene>
<evidence type="ECO:0000313" key="3">
    <source>
        <dbReference type="Proteomes" id="UP000261284"/>
    </source>
</evidence>
<reference evidence="2 3" key="1">
    <citation type="submission" date="2018-08" db="EMBL/GenBank/DDBJ databases">
        <title>Chitinophagaceae sp. K23C18032701, a novel bacterium isolated from forest soil.</title>
        <authorList>
            <person name="Wang C."/>
        </authorList>
    </citation>
    <scope>NUCLEOTIDE SEQUENCE [LARGE SCALE GENOMIC DNA]</scope>
    <source>
        <strain evidence="2 3">K23C18032701</strain>
    </source>
</reference>
<dbReference type="OrthoDB" id="7593840at2"/>
<evidence type="ECO:0000256" key="1">
    <source>
        <dbReference type="SAM" id="SignalP"/>
    </source>
</evidence>
<keyword evidence="3" id="KW-1185">Reference proteome</keyword>
<accession>A0A3E1NHP6</accession>
<protein>
    <submittedName>
        <fullName evidence="2">Uncharacterized protein</fullName>
    </submittedName>
</protein>
<feature type="chain" id="PRO_5017547872" evidence="1">
    <location>
        <begin position="24"/>
        <end position="340"/>
    </location>
</feature>
<keyword evidence="1" id="KW-0732">Signal</keyword>
<evidence type="ECO:0000313" key="2">
    <source>
        <dbReference type="EMBL" id="RFM27308.1"/>
    </source>
</evidence>
<feature type="signal peptide" evidence="1">
    <location>
        <begin position="1"/>
        <end position="23"/>
    </location>
</feature>